<evidence type="ECO:0000313" key="2">
    <source>
        <dbReference type="EMBL" id="KAF6156545.1"/>
    </source>
</evidence>
<gene>
    <name evidence="2" type="ORF">GIB67_000010</name>
</gene>
<evidence type="ECO:0000259" key="1">
    <source>
        <dbReference type="Pfam" id="PF13456"/>
    </source>
</evidence>
<dbReference type="Gene3D" id="3.30.420.10">
    <property type="entry name" value="Ribonuclease H-like superfamily/Ribonuclease H"/>
    <property type="match status" value="1"/>
</dbReference>
<dbReference type="AlphaFoldDB" id="A0A7J7MNL3"/>
<dbReference type="InterPro" id="IPR012337">
    <property type="entry name" value="RNaseH-like_sf"/>
</dbReference>
<protein>
    <recommendedName>
        <fullName evidence="1">RNase H type-1 domain-containing protein</fullName>
    </recommendedName>
</protein>
<sequence>MGIYKWHASVIKEGERILRNFLWSGEPDSKKACVMAWGKVCKPLKEGGIKLRRLKEINQSLMMKLTWNFLNPKDEWSEFMRAKFIATSGSFSTITKGSSIRAVVKGALEDIHAHSGWVIRDGACIDLWRDNWCSPLSLKDMINDDGIPWTDLHAMVGCISRWSVPNNLQLFSYRFGVDIHDIKINKNKIDRRVWKPDLVGNFSVKGTFDSIRNKGQPIWWVLERNLKSLLEVGDTMSPYLKDLWIGAIWGETNLIWHVRNKKIFEEQIYTLDKEKRKWNKQIHGNAFLFNGYMLNSQSDLGILHSLGVPLHPSNHIVVKSCFGELPQQGEIKINTDRAARGNPGKKGICCIFRDNDGKVLGTLSKGLGMVTKYTAECKTIIQGVESAASNGWLITWVESDSKSAVEAFNSDNIPWVLEADRKNAKWNMKLIRISANWRKANFSVDDLSKWGANLQDGLCETGMGRLAFLKKWKYLCKNILDSVSFSLFTLFNRAIASLL</sequence>
<dbReference type="SUPFAM" id="SSF53098">
    <property type="entry name" value="Ribonuclease H-like"/>
    <property type="match status" value="1"/>
</dbReference>
<dbReference type="PANTHER" id="PTHR47723:SF23">
    <property type="entry name" value="REVERSE TRANSCRIPTASE-LIKE PROTEIN"/>
    <property type="match status" value="1"/>
</dbReference>
<accession>A0A7J7MNL3</accession>
<dbReference type="InterPro" id="IPR053151">
    <property type="entry name" value="RNase_H-like"/>
</dbReference>
<reference evidence="2 3" key="1">
    <citation type="journal article" date="2020" name="IScience">
        <title>Genome Sequencing of the Endangered Kingdonia uniflora (Circaeasteraceae, Ranunculales) Reveals Potential Mechanisms of Evolutionary Specialization.</title>
        <authorList>
            <person name="Sun Y."/>
            <person name="Deng T."/>
            <person name="Zhang A."/>
            <person name="Moore M.J."/>
            <person name="Landis J.B."/>
            <person name="Lin N."/>
            <person name="Zhang H."/>
            <person name="Zhang X."/>
            <person name="Huang J."/>
            <person name="Zhang X."/>
            <person name="Sun H."/>
            <person name="Wang H."/>
        </authorList>
    </citation>
    <scope>NUCLEOTIDE SEQUENCE [LARGE SCALE GENOMIC DNA]</scope>
    <source>
        <strain evidence="2">TB1705</strain>
        <tissue evidence="2">Leaf</tissue>
    </source>
</reference>
<feature type="domain" description="RNase H type-1" evidence="1">
    <location>
        <begin position="335"/>
        <end position="412"/>
    </location>
</feature>
<dbReference type="Pfam" id="PF13456">
    <property type="entry name" value="RVT_3"/>
    <property type="match status" value="1"/>
</dbReference>
<dbReference type="InterPro" id="IPR036397">
    <property type="entry name" value="RNaseH_sf"/>
</dbReference>
<evidence type="ECO:0000313" key="3">
    <source>
        <dbReference type="Proteomes" id="UP000541444"/>
    </source>
</evidence>
<dbReference type="InterPro" id="IPR002156">
    <property type="entry name" value="RNaseH_domain"/>
</dbReference>
<dbReference type="GO" id="GO:0004523">
    <property type="term" value="F:RNA-DNA hybrid ribonuclease activity"/>
    <property type="evidence" value="ECO:0007669"/>
    <property type="project" value="InterPro"/>
</dbReference>
<proteinExistence type="predicted"/>
<dbReference type="Proteomes" id="UP000541444">
    <property type="component" value="Unassembled WGS sequence"/>
</dbReference>
<dbReference type="EMBL" id="JACGCM010001326">
    <property type="protein sequence ID" value="KAF6156545.1"/>
    <property type="molecule type" value="Genomic_DNA"/>
</dbReference>
<dbReference type="CDD" id="cd06222">
    <property type="entry name" value="RNase_H_like"/>
    <property type="match status" value="1"/>
</dbReference>
<dbReference type="PANTHER" id="PTHR47723">
    <property type="entry name" value="OS05G0353850 PROTEIN"/>
    <property type="match status" value="1"/>
</dbReference>
<dbReference type="InterPro" id="IPR044730">
    <property type="entry name" value="RNase_H-like_dom_plant"/>
</dbReference>
<organism evidence="2 3">
    <name type="scientific">Kingdonia uniflora</name>
    <dbReference type="NCBI Taxonomy" id="39325"/>
    <lineage>
        <taxon>Eukaryota</taxon>
        <taxon>Viridiplantae</taxon>
        <taxon>Streptophyta</taxon>
        <taxon>Embryophyta</taxon>
        <taxon>Tracheophyta</taxon>
        <taxon>Spermatophyta</taxon>
        <taxon>Magnoliopsida</taxon>
        <taxon>Ranunculales</taxon>
        <taxon>Circaeasteraceae</taxon>
        <taxon>Kingdonia</taxon>
    </lineage>
</organism>
<dbReference type="GO" id="GO:0003676">
    <property type="term" value="F:nucleic acid binding"/>
    <property type="evidence" value="ECO:0007669"/>
    <property type="project" value="InterPro"/>
</dbReference>
<name>A0A7J7MNL3_9MAGN</name>
<comment type="caution">
    <text evidence="2">The sequence shown here is derived from an EMBL/GenBank/DDBJ whole genome shotgun (WGS) entry which is preliminary data.</text>
</comment>
<keyword evidence="3" id="KW-1185">Reference proteome</keyword>